<comment type="caution">
    <text evidence="2">The sequence shown here is derived from an EMBL/GenBank/DDBJ whole genome shotgun (WGS) entry which is preliminary data.</text>
</comment>
<gene>
    <name evidence="2" type="ORF">SMACR_08706</name>
</gene>
<reference evidence="2 3" key="1">
    <citation type="submission" date="2017-07" db="EMBL/GenBank/DDBJ databases">
        <title>Genome sequence of the Sordaria macrospora wild type strain R19027.</title>
        <authorList>
            <person name="Nowrousian M."/>
            <person name="Teichert I."/>
            <person name="Kueck U."/>
        </authorList>
    </citation>
    <scope>NUCLEOTIDE SEQUENCE [LARGE SCALE GENOMIC DNA]</scope>
    <source>
        <strain evidence="2 3">R19027</strain>
        <tissue evidence="2">Mycelium</tissue>
    </source>
</reference>
<protein>
    <submittedName>
        <fullName evidence="2">Uncharacterized protein</fullName>
    </submittedName>
</protein>
<feature type="compositionally biased region" description="Basic and acidic residues" evidence="1">
    <location>
        <begin position="79"/>
        <end position="90"/>
    </location>
</feature>
<dbReference type="AlphaFoldDB" id="A0A8S8ZJ33"/>
<proteinExistence type="predicted"/>
<feature type="region of interest" description="Disordered" evidence="1">
    <location>
        <begin position="76"/>
        <end position="105"/>
    </location>
</feature>
<dbReference type="EMBL" id="NMPR01000098">
    <property type="protein sequence ID" value="KAA8630654.1"/>
    <property type="molecule type" value="Genomic_DNA"/>
</dbReference>
<evidence type="ECO:0000256" key="1">
    <source>
        <dbReference type="SAM" id="MobiDB-lite"/>
    </source>
</evidence>
<dbReference type="VEuPathDB" id="FungiDB:SMAC_08706"/>
<dbReference type="Proteomes" id="UP000433876">
    <property type="component" value="Unassembled WGS sequence"/>
</dbReference>
<dbReference type="OMA" id="MCAHLVS"/>
<name>A0A8S8ZJ33_SORMA</name>
<sequence>MAPPSRRFGKAPTTRRYLAFRQHKQKQLAIQRQLNGETEKEEDEEVAKPGYKKIISFRRPGLVGGTYTIQVQQTISEVKPAEKDEPKEGYPKGTDSSSEPKYDPSRTLITTPVEQEFEVLAPQFDLPTDSVYSIYPEQGHEATHDTLPHIVLNDSTLPWERIGSHQAEDHPPDDYARNRVPWLALMIFSPDELRLDDTEKAGIFAHTSVKDPAPKQLESMAVRVPLGDLVNLKKGTATVPLGDFDIDQASKPETNVIFPKAFLFNRLFAVYDDDGNPLPGGPDISRHRFLAHVVRMNTTGMANADSDEVDTIREFSIVVANRIGPLDGEKASQMIVHLVSLENVESLEPLPLPEMVPGSSPKQPARVGLISLYSWSYTCLPPNSLNVKQAFENIALTSRMLKPIIPAQPEHLDDVAKRMLNRLEDGYTLVRSITPTGETTAALFRGPLTPNLIAPLKWDLLSNTGSDLNIFDEKLGIMDITFSSAWSLGRTLALADRAFTISLTRVRHEILDRGTSTARRKMLRATHRQSYKREDLVTSLDSLIKETIAMSRSADEARWAQPASALPPDLSCASISPFTEAAMEEAAFEVAKSLAPANGRGGWKATWDKDTPPYDEHNEPASPDWMIVLRFVLDLYYLVNVPSHYLMPDQSLVPRESLRFFFVDHNWIDATVDGALSLGNQGGPGMADQKEHEADDVVRRVIKKTINRLFTDPACHPPAIPRYGFYLRSAVAAQFPDLKVSVEVTGASSGDPYLLRHDMIDKETMLGFFSGAPLKDGLHGLRFELPAHQQYFSLGSVTDQQLEVAYKRQYTQPNVEDKFRNAPVATIKWPLDGKGKSKNGADTRERSRVLVRGSRYGLNDVRLVLMEKLAADVHTTLLEEMAKLDPTHHSSDWYKDTTATSAMMAYQLNSPSWQLQIGEMKANAFNTAETKAMVESISGCLSYREAPPSSLAKTLDANTLLPPKTQSSISAVAQRAMQRRTAGRPPHALWRLRRSESLLSPVPPRSPSQSSSSFSWEGIPRSALSNSPSHDDWDSDGFELVPRPHIQLPWEPTPVDPQVGLPEFDYHVSTTNAPAVQKIPILATKQDLIFSIVYSGKGEYFSLTKLTIDIPITSNNGQSAMLEAKLPVDAHVHMVSNLRFSARMLYSGMNKELQIEIKPRSQKGRSNGVKLADWIGKWKGQEDNGEENTWAARTELSVVLYNVYVKRYNVSKDKEMPCKAVAKAYYAGASPERPADVIDVVLVGV</sequence>
<feature type="region of interest" description="Disordered" evidence="1">
    <location>
        <begin position="999"/>
        <end position="1038"/>
    </location>
</feature>
<organism evidence="2 3">
    <name type="scientific">Sordaria macrospora</name>
    <dbReference type="NCBI Taxonomy" id="5147"/>
    <lineage>
        <taxon>Eukaryota</taxon>
        <taxon>Fungi</taxon>
        <taxon>Dikarya</taxon>
        <taxon>Ascomycota</taxon>
        <taxon>Pezizomycotina</taxon>
        <taxon>Sordariomycetes</taxon>
        <taxon>Sordariomycetidae</taxon>
        <taxon>Sordariales</taxon>
        <taxon>Sordariaceae</taxon>
        <taxon>Sordaria</taxon>
    </lineage>
</organism>
<evidence type="ECO:0000313" key="2">
    <source>
        <dbReference type="EMBL" id="KAA8630654.1"/>
    </source>
</evidence>
<accession>A0A8S8ZJ33</accession>
<evidence type="ECO:0000313" key="3">
    <source>
        <dbReference type="Proteomes" id="UP000433876"/>
    </source>
</evidence>